<keyword evidence="1" id="KW-0812">Transmembrane</keyword>
<organism evidence="2 3">
    <name type="scientific">Salipiger mucosus DSM 16094</name>
    <dbReference type="NCBI Taxonomy" id="1123237"/>
    <lineage>
        <taxon>Bacteria</taxon>
        <taxon>Pseudomonadati</taxon>
        <taxon>Pseudomonadota</taxon>
        <taxon>Alphaproteobacteria</taxon>
        <taxon>Rhodobacterales</taxon>
        <taxon>Roseobacteraceae</taxon>
        <taxon>Salipiger</taxon>
    </lineage>
</organism>
<dbReference type="Proteomes" id="UP000015347">
    <property type="component" value="Unassembled WGS sequence"/>
</dbReference>
<dbReference type="RefSeq" id="WP_020038494.1">
    <property type="nucleotide sequence ID" value="NZ_KE557278.1"/>
</dbReference>
<evidence type="ECO:0000313" key="2">
    <source>
        <dbReference type="EMBL" id="EPX79666.1"/>
    </source>
</evidence>
<dbReference type="AlphaFoldDB" id="S9QE07"/>
<keyword evidence="1" id="KW-1133">Transmembrane helix</keyword>
<keyword evidence="1" id="KW-0472">Membrane</keyword>
<dbReference type="HOGENOM" id="CLU_1383214_0_0_5"/>
<accession>S9QE07</accession>
<comment type="caution">
    <text evidence="2">The sequence shown here is derived from an EMBL/GenBank/DDBJ whole genome shotgun (WGS) entry which is preliminary data.</text>
</comment>
<gene>
    <name evidence="2" type="ORF">Salmuc_05608</name>
</gene>
<keyword evidence="3" id="KW-1185">Reference proteome</keyword>
<dbReference type="OrthoDB" id="9795505at2"/>
<dbReference type="STRING" id="1123237.Salmuc_05608"/>
<evidence type="ECO:0000313" key="3">
    <source>
        <dbReference type="Proteomes" id="UP000015347"/>
    </source>
</evidence>
<dbReference type="eggNOG" id="ENOG502ZU8H">
    <property type="taxonomic scope" value="Bacteria"/>
</dbReference>
<proteinExistence type="predicted"/>
<sequence>MTSRIDTILSRIDALHEELEDEISRRRIAFRYRLEHDRVRFEAEALQWQRQFRVRLRSFLARARPLTIVTAPVIYALIVPFALLDLCVTIYHAICFPAYGIPKVRRRDHIRIDRHHLAYLNAVQKLNCVYCGYINGLISYVREIASRTEAFWCPIKHAAHVARPHDRYAQFLDYGDAEGFQDGLKASRRAVTRRDPPD</sequence>
<reference evidence="3" key="1">
    <citation type="journal article" date="2014" name="Stand. Genomic Sci.">
        <title>Genome sequence of the exopolysaccharide-producing Salipiger mucosus type strain (DSM 16094(T)), a moderately halophilic member of the Roseobacter clade.</title>
        <authorList>
            <person name="Riedel T."/>
            <person name="Spring S."/>
            <person name="Fiebig A."/>
            <person name="Petersen J."/>
            <person name="Kyrpides N.C."/>
            <person name="Goker M."/>
            <person name="Klenk H.P."/>
        </authorList>
    </citation>
    <scope>NUCLEOTIDE SEQUENCE [LARGE SCALE GENOMIC DNA]</scope>
    <source>
        <strain evidence="3">DSM 16094</strain>
    </source>
</reference>
<feature type="transmembrane region" description="Helical" evidence="1">
    <location>
        <begin position="73"/>
        <end position="101"/>
    </location>
</feature>
<name>S9QE07_9RHOB</name>
<protein>
    <submittedName>
        <fullName evidence="2">Uncharacterized protein</fullName>
    </submittedName>
</protein>
<evidence type="ECO:0000256" key="1">
    <source>
        <dbReference type="SAM" id="Phobius"/>
    </source>
</evidence>
<dbReference type="EMBL" id="APVH01000035">
    <property type="protein sequence ID" value="EPX79666.1"/>
    <property type="molecule type" value="Genomic_DNA"/>
</dbReference>